<keyword evidence="1" id="KW-0805">Transcription regulation</keyword>
<evidence type="ECO:0000259" key="4">
    <source>
        <dbReference type="PROSITE" id="PS50949"/>
    </source>
</evidence>
<sequence length="118" mass="12498">MDIRVDEASDVPAFAQIVAEVERIAGAGHVAGERLPTVRALATTLGVAPGTVAKAYRTLEAEGVIETRGRQGSYVRDVVEDPERAARRAARAYVRRLGELGIDGASAVELVREAVASE</sequence>
<dbReference type="PROSITE" id="PS50949">
    <property type="entry name" value="HTH_GNTR"/>
    <property type="match status" value="1"/>
</dbReference>
<evidence type="ECO:0000256" key="1">
    <source>
        <dbReference type="ARBA" id="ARBA00023015"/>
    </source>
</evidence>
<dbReference type="RefSeq" id="WP_158041100.1">
    <property type="nucleotide sequence ID" value="NZ_JACCFV010000001.1"/>
</dbReference>
<evidence type="ECO:0000313" key="5">
    <source>
        <dbReference type="EMBL" id="KAB1655335.1"/>
    </source>
</evidence>
<dbReference type="SUPFAM" id="SSF46785">
    <property type="entry name" value="Winged helix' DNA-binding domain"/>
    <property type="match status" value="1"/>
</dbReference>
<evidence type="ECO:0000313" key="6">
    <source>
        <dbReference type="Proteomes" id="UP000467240"/>
    </source>
</evidence>
<evidence type="ECO:0000256" key="3">
    <source>
        <dbReference type="ARBA" id="ARBA00023163"/>
    </source>
</evidence>
<dbReference type="Pfam" id="PF00392">
    <property type="entry name" value="GntR"/>
    <property type="match status" value="1"/>
</dbReference>
<organism evidence="5 6">
    <name type="scientific">Pseudoclavibacter chungangensis</name>
    <dbReference type="NCBI Taxonomy" id="587635"/>
    <lineage>
        <taxon>Bacteria</taxon>
        <taxon>Bacillati</taxon>
        <taxon>Actinomycetota</taxon>
        <taxon>Actinomycetes</taxon>
        <taxon>Micrococcales</taxon>
        <taxon>Microbacteriaceae</taxon>
        <taxon>Pseudoclavibacter</taxon>
    </lineage>
</organism>
<name>A0A7J5BQJ4_9MICO</name>
<dbReference type="Gene3D" id="1.10.10.10">
    <property type="entry name" value="Winged helix-like DNA-binding domain superfamily/Winged helix DNA-binding domain"/>
    <property type="match status" value="1"/>
</dbReference>
<dbReference type="InterPro" id="IPR036388">
    <property type="entry name" value="WH-like_DNA-bd_sf"/>
</dbReference>
<protein>
    <submittedName>
        <fullName evidence="5">GntR family transcriptional regulator</fullName>
    </submittedName>
</protein>
<gene>
    <name evidence="5" type="ORF">F8O01_11955</name>
</gene>
<evidence type="ECO:0000256" key="2">
    <source>
        <dbReference type="ARBA" id="ARBA00023125"/>
    </source>
</evidence>
<accession>A0A7J5BQJ4</accession>
<keyword evidence="6" id="KW-1185">Reference proteome</keyword>
<reference evidence="5 6" key="1">
    <citation type="submission" date="2019-09" db="EMBL/GenBank/DDBJ databases">
        <title>Phylogeny of genus Pseudoclavibacter and closely related genus.</title>
        <authorList>
            <person name="Li Y."/>
        </authorList>
    </citation>
    <scope>NUCLEOTIDE SEQUENCE [LARGE SCALE GENOMIC DNA]</scope>
    <source>
        <strain evidence="5 6">DSM 23821</strain>
    </source>
</reference>
<dbReference type="InterPro" id="IPR036390">
    <property type="entry name" value="WH_DNA-bd_sf"/>
</dbReference>
<dbReference type="CDD" id="cd07377">
    <property type="entry name" value="WHTH_GntR"/>
    <property type="match status" value="1"/>
</dbReference>
<feature type="domain" description="HTH gntR-type" evidence="4">
    <location>
        <begin position="11"/>
        <end position="78"/>
    </location>
</feature>
<dbReference type="Proteomes" id="UP000467240">
    <property type="component" value="Unassembled WGS sequence"/>
</dbReference>
<dbReference type="GO" id="GO:0003677">
    <property type="term" value="F:DNA binding"/>
    <property type="evidence" value="ECO:0007669"/>
    <property type="project" value="UniProtKB-KW"/>
</dbReference>
<dbReference type="InterPro" id="IPR000524">
    <property type="entry name" value="Tscrpt_reg_HTH_GntR"/>
</dbReference>
<keyword evidence="3" id="KW-0804">Transcription</keyword>
<dbReference type="OrthoDB" id="4307011at2"/>
<dbReference type="PANTHER" id="PTHR38445">
    <property type="entry name" value="HTH-TYPE TRANSCRIPTIONAL REPRESSOR YTRA"/>
    <property type="match status" value="1"/>
</dbReference>
<dbReference type="GO" id="GO:0003700">
    <property type="term" value="F:DNA-binding transcription factor activity"/>
    <property type="evidence" value="ECO:0007669"/>
    <property type="project" value="InterPro"/>
</dbReference>
<dbReference type="EMBL" id="WBJZ01000015">
    <property type="protein sequence ID" value="KAB1655335.1"/>
    <property type="molecule type" value="Genomic_DNA"/>
</dbReference>
<dbReference type="PANTHER" id="PTHR38445:SF9">
    <property type="entry name" value="HTH-TYPE TRANSCRIPTIONAL REPRESSOR YTRA"/>
    <property type="match status" value="1"/>
</dbReference>
<comment type="caution">
    <text evidence="5">The sequence shown here is derived from an EMBL/GenBank/DDBJ whole genome shotgun (WGS) entry which is preliminary data.</text>
</comment>
<proteinExistence type="predicted"/>
<dbReference type="SMART" id="SM00345">
    <property type="entry name" value="HTH_GNTR"/>
    <property type="match status" value="1"/>
</dbReference>
<dbReference type="AlphaFoldDB" id="A0A7J5BQJ4"/>
<keyword evidence="2" id="KW-0238">DNA-binding</keyword>